<dbReference type="InterPro" id="IPR011333">
    <property type="entry name" value="SKP1/BTB/POZ_sf"/>
</dbReference>
<feature type="compositionally biased region" description="Basic and acidic residues" evidence="1">
    <location>
        <begin position="596"/>
        <end position="608"/>
    </location>
</feature>
<feature type="region of interest" description="Disordered" evidence="1">
    <location>
        <begin position="592"/>
        <end position="614"/>
    </location>
</feature>
<proteinExistence type="predicted"/>
<dbReference type="PROSITE" id="PS50097">
    <property type="entry name" value="BTB"/>
    <property type="match status" value="1"/>
</dbReference>
<keyword evidence="4" id="KW-1185">Reference proteome</keyword>
<sequence length="614" mass="68677">MVPTETITVFQRIASKELPKSKFGRQMKISSITAKTTQSSYPPEHMLSADERYYQSNGGKPHEIYIDFKTSGGCVPSYFCVRTDSSHGSYHPSDIQLAFSNHGKEQRRCKAHLEQFTGWHVIKFQKAVKCSRLTFEIHENHSSGYASKVIEVRVFGGIESCKQAPQRDLILSSLREVLPFLDAESPESRKKEEEEEEPKIKAEFKRFLEACPFDFELRCKDGIIKAHSILLSAIIEVRVFGGIESCKQAPQRDLILSSLREVLPFLDAESPESRKKEEEEEEPKIKAEFKRFLEACPFDFELRCKDGIIKAHSILLSASSGYFRHLMRSRKCVDGVSCSFASFPEILCKHMRAIVRFIYGGDNKSLALVCRGENPTESLGNLRDMYMLSRRLHIPSLDCVLEDMIHPALIEMADTGGMEWVSRYGSDRLLRLGGLGVIDNIEALNESGGLEKLPPFFLKGIVEGLLLDFDVSSVSGKMKKEPPKVSTSSAPNVSEVSSWVPYPDVTVEVGHVIRVKPSVTNVAYGWGSISHADYGVVTAVTSPTECRITFSGSTGWMGRPSELDVYGPPGFAASGGIPSSIQMCSFMHKTQRGGLMKKDKETEPKEPEYSYLEM</sequence>
<organism evidence="3 4">
    <name type="scientific">Aduncisulcus paluster</name>
    <dbReference type="NCBI Taxonomy" id="2918883"/>
    <lineage>
        <taxon>Eukaryota</taxon>
        <taxon>Metamonada</taxon>
        <taxon>Carpediemonas-like organisms</taxon>
        <taxon>Aduncisulcus</taxon>
    </lineage>
</organism>
<accession>A0ABQ5K1T4</accession>
<gene>
    <name evidence="3" type="ORF">ADUPG1_013107</name>
</gene>
<evidence type="ECO:0000313" key="3">
    <source>
        <dbReference type="EMBL" id="GKT25658.1"/>
    </source>
</evidence>
<comment type="caution">
    <text evidence="3">The sequence shown here is derived from an EMBL/GenBank/DDBJ whole genome shotgun (WGS) entry which is preliminary data.</text>
</comment>
<dbReference type="InterPro" id="IPR000210">
    <property type="entry name" value="BTB/POZ_dom"/>
</dbReference>
<dbReference type="SMART" id="SM00225">
    <property type="entry name" value="BTB"/>
    <property type="match status" value="1"/>
</dbReference>
<dbReference type="Gene3D" id="3.30.710.10">
    <property type="entry name" value="Potassium Channel Kv1.1, Chain A"/>
    <property type="match status" value="1"/>
</dbReference>
<dbReference type="InterPro" id="IPR008979">
    <property type="entry name" value="Galactose-bd-like_sf"/>
</dbReference>
<evidence type="ECO:0000313" key="4">
    <source>
        <dbReference type="Proteomes" id="UP001057375"/>
    </source>
</evidence>
<dbReference type="EMBL" id="BQXS01012603">
    <property type="protein sequence ID" value="GKT25658.1"/>
    <property type="molecule type" value="Genomic_DNA"/>
</dbReference>
<dbReference type="Proteomes" id="UP001057375">
    <property type="component" value="Unassembled WGS sequence"/>
</dbReference>
<protein>
    <recommendedName>
        <fullName evidence="2">BTB domain-containing protein</fullName>
    </recommendedName>
</protein>
<dbReference type="Gene3D" id="2.60.120.260">
    <property type="entry name" value="Galactose-binding domain-like"/>
    <property type="match status" value="1"/>
</dbReference>
<dbReference type="SUPFAM" id="SSF54695">
    <property type="entry name" value="POZ domain"/>
    <property type="match status" value="1"/>
</dbReference>
<feature type="domain" description="BTB" evidence="2">
    <location>
        <begin position="298"/>
        <end position="362"/>
    </location>
</feature>
<evidence type="ECO:0000259" key="2">
    <source>
        <dbReference type="PROSITE" id="PS50097"/>
    </source>
</evidence>
<dbReference type="Pfam" id="PF00651">
    <property type="entry name" value="BTB"/>
    <property type="match status" value="1"/>
</dbReference>
<dbReference type="Pfam" id="PF03256">
    <property type="entry name" value="ANAPC10"/>
    <property type="match status" value="1"/>
</dbReference>
<evidence type="ECO:0000256" key="1">
    <source>
        <dbReference type="SAM" id="MobiDB-lite"/>
    </source>
</evidence>
<reference evidence="3" key="1">
    <citation type="submission" date="2022-03" db="EMBL/GenBank/DDBJ databases">
        <title>Draft genome sequence of Aduncisulcus paluster, a free-living microaerophilic Fornicata.</title>
        <authorList>
            <person name="Yuyama I."/>
            <person name="Kume K."/>
            <person name="Tamura T."/>
            <person name="Inagaki Y."/>
            <person name="Hashimoto T."/>
        </authorList>
    </citation>
    <scope>NUCLEOTIDE SEQUENCE</scope>
    <source>
        <strain evidence="3">NY0171</strain>
    </source>
</reference>
<dbReference type="InterPro" id="IPR004939">
    <property type="entry name" value="APC_su10/DOC_dom"/>
</dbReference>
<name>A0ABQ5K1T4_9EUKA</name>
<dbReference type="SUPFAM" id="SSF49785">
    <property type="entry name" value="Galactose-binding domain-like"/>
    <property type="match status" value="1"/>
</dbReference>